<dbReference type="GeneID" id="78478624"/>
<evidence type="ECO:0000256" key="2">
    <source>
        <dbReference type="SAM" id="Phobius"/>
    </source>
</evidence>
<gene>
    <name evidence="3" type="ORF">AALO17_20230</name>
</gene>
<proteinExistence type="predicted"/>
<evidence type="ECO:0000313" key="4">
    <source>
        <dbReference type="Proteomes" id="UP000069771"/>
    </source>
</evidence>
<evidence type="ECO:0000256" key="1">
    <source>
        <dbReference type="SAM" id="MobiDB-lite"/>
    </source>
</evidence>
<feature type="region of interest" description="Disordered" evidence="1">
    <location>
        <begin position="344"/>
        <end position="372"/>
    </location>
</feature>
<feature type="transmembrane region" description="Helical" evidence="2">
    <location>
        <begin position="248"/>
        <end position="269"/>
    </location>
</feature>
<accession>A0A140DWY0</accession>
<keyword evidence="2" id="KW-0472">Membrane</keyword>
<dbReference type="Proteomes" id="UP000069771">
    <property type="component" value="Chromosome"/>
</dbReference>
<keyword evidence="4" id="KW-1185">Reference proteome</keyword>
<evidence type="ECO:0000313" key="3">
    <source>
        <dbReference type="EMBL" id="AMK55157.1"/>
    </source>
</evidence>
<feature type="compositionally biased region" description="Acidic residues" evidence="1">
    <location>
        <begin position="353"/>
        <end position="372"/>
    </location>
</feature>
<dbReference type="RefSeq" id="WP_067558468.1">
    <property type="nucleotide sequence ID" value="NZ_CP011391.1"/>
</dbReference>
<reference evidence="3 4" key="1">
    <citation type="journal article" date="2016" name="Gut Pathog.">
        <title>Whole genome sequencing of "Faecalibaculum rodentium" ALO17, isolated from C57BL/6J laboratory mouse feces.</title>
        <authorList>
            <person name="Lim S."/>
            <person name="Chang D.H."/>
            <person name="Ahn S."/>
            <person name="Kim B.C."/>
        </authorList>
    </citation>
    <scope>NUCLEOTIDE SEQUENCE [LARGE SCALE GENOMIC DNA]</scope>
    <source>
        <strain evidence="3 4">Alo17</strain>
    </source>
</reference>
<dbReference type="OrthoDB" id="1769894at2"/>
<feature type="transmembrane region" description="Helical" evidence="2">
    <location>
        <begin position="309"/>
        <end position="332"/>
    </location>
</feature>
<feature type="transmembrane region" description="Helical" evidence="2">
    <location>
        <begin position="208"/>
        <end position="228"/>
    </location>
</feature>
<feature type="transmembrane region" description="Helical" evidence="2">
    <location>
        <begin position="52"/>
        <end position="72"/>
    </location>
</feature>
<keyword evidence="2" id="KW-0812">Transmembrane</keyword>
<keyword evidence="2" id="KW-1133">Transmembrane helix</keyword>
<feature type="transmembrane region" description="Helical" evidence="2">
    <location>
        <begin position="14"/>
        <end position="32"/>
    </location>
</feature>
<dbReference type="KEGG" id="fro:AALO17_20230"/>
<dbReference type="EMBL" id="CP011391">
    <property type="protein sequence ID" value="AMK55157.1"/>
    <property type="molecule type" value="Genomic_DNA"/>
</dbReference>
<feature type="transmembrane region" description="Helical" evidence="2">
    <location>
        <begin position="276"/>
        <end position="297"/>
    </location>
</feature>
<feature type="transmembrane region" description="Helical" evidence="2">
    <location>
        <begin position="79"/>
        <end position="100"/>
    </location>
</feature>
<organism evidence="3 4">
    <name type="scientific">Faecalibaculum rodentium</name>
    <dbReference type="NCBI Taxonomy" id="1702221"/>
    <lineage>
        <taxon>Bacteria</taxon>
        <taxon>Bacillati</taxon>
        <taxon>Bacillota</taxon>
        <taxon>Erysipelotrichia</taxon>
        <taxon>Erysipelotrichales</taxon>
        <taxon>Erysipelotrichaceae</taxon>
        <taxon>Faecalibaculum</taxon>
    </lineage>
</organism>
<sequence length="372" mass="43656">MDDRKIYRKARNHVVWHLIFYFLLVCVFVIGTDLVLNLDFLKFAETGQHQTFILVSLIEIFLWLLLFLGLSTGQKWVRWLYWVMYLLEVASFWIPVRAMMNDWTHIFVYLTWMFCLFIKLAILMQTGLYFHQNRWARVYYDHVLEVYDDDPLDDARAVPARTIARTPAGAYVQPANPAEAAQVRQTAAVQHQSMDAIPEEKPLTWPQVSVRLGICIYGELVVFPIFVQMFQGWFSSLDMRSVFATRDMFLLCIFTAFIWTIPVFFLYYSQKGTRRVIYGVIAAEALFSAWFATRLMAYHDTGLYPDRVFILFILLDIIRYGLIGAVISPVLMGKAKRDPHHRQDMGLRLDQADLPDLEPEDDYDEDEDEYEE</sequence>
<feature type="transmembrane region" description="Helical" evidence="2">
    <location>
        <begin position="106"/>
        <end position="130"/>
    </location>
</feature>
<name>A0A140DWY0_9FIRM</name>
<dbReference type="AlphaFoldDB" id="A0A140DWY0"/>
<protein>
    <submittedName>
        <fullName evidence="3">Uncharacterized protein</fullName>
    </submittedName>
</protein>